<dbReference type="EMBL" id="WPAF01000003">
    <property type="protein sequence ID" value="KAF0134919.1"/>
    <property type="molecule type" value="Genomic_DNA"/>
</dbReference>
<evidence type="ECO:0000256" key="4">
    <source>
        <dbReference type="ARBA" id="ARBA00049026"/>
    </source>
</evidence>
<dbReference type="InterPro" id="IPR023010">
    <property type="entry name" value="GcvPA"/>
</dbReference>
<dbReference type="PIRSF" id="PIRSF006815">
    <property type="entry name" value="GcvPA"/>
    <property type="match status" value="1"/>
</dbReference>
<sequence length="380" mass="41158">MTFFNDVPESVKLKHALSLPDGLSEPELLNDLENLSQKNIKAASNLGAGCYNHFIPSALKHIVGRSEFYTAYTPYQAEASQGTLQVIYEYQSLICALTAMDVANASMYDGATALAEAVLLALRHTGRNKVLVSSALHPNHRKALKTYAASAEFEIEEVPFDNKSGKTIDVGIDKSCAAYIISQPNFFGCIEDVLSLADKAHAAGALFIVSVDPISLGILKPPGEYGADIVVGEGQSLGNARNFGGPGLGIFTVKNTLIRQIPGRLVGKTVDLEGKQGYTLTLQTREQHIRRERAPSNICSNEALCALAACVYLSLMGKNGLKKVAEICLRKSNKLKKELGSPFSAPTFKEFVTKANKGISLKQFYPELKDYFLVCSTELS</sequence>
<dbReference type="InterPro" id="IPR015424">
    <property type="entry name" value="PyrdxlP-dep_Trfase"/>
</dbReference>
<organism evidence="6 7">
    <name type="scientific">Candidatus Saganbacteria bacterium</name>
    <dbReference type="NCBI Taxonomy" id="2575572"/>
    <lineage>
        <taxon>Bacteria</taxon>
        <taxon>Bacillati</taxon>
        <taxon>Saganbacteria</taxon>
    </lineage>
</organism>
<accession>A0A833P3I8</accession>
<dbReference type="EC" id="1.4.4.2" evidence="2"/>
<dbReference type="GO" id="GO:0004375">
    <property type="term" value="F:glycine dehydrogenase (decarboxylating) activity"/>
    <property type="evidence" value="ECO:0007669"/>
    <property type="project" value="UniProtKB-EC"/>
</dbReference>
<comment type="caution">
    <text evidence="6">The sequence shown here is derived from an EMBL/GenBank/DDBJ whole genome shotgun (WGS) entry which is preliminary data.</text>
</comment>
<dbReference type="PANTHER" id="PTHR42806:SF1">
    <property type="entry name" value="GLYCINE DEHYDROGENASE (DECARBOXYLATING)"/>
    <property type="match status" value="1"/>
</dbReference>
<evidence type="ECO:0000313" key="6">
    <source>
        <dbReference type="EMBL" id="KAF0134919.1"/>
    </source>
</evidence>
<evidence type="ECO:0000256" key="2">
    <source>
        <dbReference type="ARBA" id="ARBA00012134"/>
    </source>
</evidence>
<dbReference type="Gene3D" id="3.40.640.10">
    <property type="entry name" value="Type I PLP-dependent aspartate aminotransferase-like (Major domain)"/>
    <property type="match status" value="1"/>
</dbReference>
<evidence type="ECO:0000256" key="1">
    <source>
        <dbReference type="ARBA" id="ARBA00003788"/>
    </source>
</evidence>
<dbReference type="Pfam" id="PF02347">
    <property type="entry name" value="GDC-P"/>
    <property type="match status" value="1"/>
</dbReference>
<dbReference type="Proteomes" id="UP000488506">
    <property type="component" value="Unassembled WGS sequence"/>
</dbReference>
<keyword evidence="3" id="KW-0560">Oxidoreductase</keyword>
<dbReference type="NCBIfam" id="NF001696">
    <property type="entry name" value="PRK00451.1"/>
    <property type="match status" value="1"/>
</dbReference>
<name>A0A833P3I8_UNCSA</name>
<dbReference type="AlphaFoldDB" id="A0A833P3I8"/>
<dbReference type="CDD" id="cd00613">
    <property type="entry name" value="GDC-P"/>
    <property type="match status" value="1"/>
</dbReference>
<protein>
    <recommendedName>
        <fullName evidence="2">glycine dehydrogenase (aminomethyl-transferring)</fullName>
        <ecNumber evidence="2">1.4.4.2</ecNumber>
    </recommendedName>
</protein>
<evidence type="ECO:0000256" key="3">
    <source>
        <dbReference type="ARBA" id="ARBA00023002"/>
    </source>
</evidence>
<feature type="domain" description="Glycine cleavage system P-protein N-terminal" evidence="5">
    <location>
        <begin position="5"/>
        <end position="362"/>
    </location>
</feature>
<dbReference type="PANTHER" id="PTHR42806">
    <property type="entry name" value="GLYCINE CLEAVAGE SYSTEM P-PROTEIN"/>
    <property type="match status" value="1"/>
</dbReference>
<evidence type="ECO:0000259" key="5">
    <source>
        <dbReference type="Pfam" id="PF02347"/>
    </source>
</evidence>
<reference evidence="6 7" key="1">
    <citation type="submission" date="2019-12" db="EMBL/GenBank/DDBJ databases">
        <authorList>
            <person name="Wolfe R."/>
            <person name="Danczak R."/>
            <person name="Wilkins M."/>
        </authorList>
    </citation>
    <scope>NUCLEOTIDE SEQUENCE [LARGE SCALE GENOMIC DNA]</scope>
    <source>
        <strain evidence="6">X2_MaxBin.013</strain>
    </source>
</reference>
<dbReference type="InterPro" id="IPR015421">
    <property type="entry name" value="PyrdxlP-dep_Trfase_major"/>
</dbReference>
<gene>
    <name evidence="6" type="ORF">FD145_300</name>
</gene>
<dbReference type="GO" id="GO:0006546">
    <property type="term" value="P:glycine catabolic process"/>
    <property type="evidence" value="ECO:0007669"/>
    <property type="project" value="InterPro"/>
</dbReference>
<proteinExistence type="predicted"/>
<dbReference type="InterPro" id="IPR015422">
    <property type="entry name" value="PyrdxlP-dep_Trfase_small"/>
</dbReference>
<dbReference type="InterPro" id="IPR020581">
    <property type="entry name" value="GDC_P"/>
</dbReference>
<comment type="catalytic activity">
    <reaction evidence="4">
        <text>N(6)-[(R)-lipoyl]-L-lysyl-[glycine-cleavage complex H protein] + glycine + H(+) = N(6)-[(R)-S(8)-aminomethyldihydrolipoyl]-L-lysyl-[glycine-cleavage complex H protein] + CO2</text>
        <dbReference type="Rhea" id="RHEA:24304"/>
        <dbReference type="Rhea" id="RHEA-COMP:10494"/>
        <dbReference type="Rhea" id="RHEA-COMP:10495"/>
        <dbReference type="ChEBI" id="CHEBI:15378"/>
        <dbReference type="ChEBI" id="CHEBI:16526"/>
        <dbReference type="ChEBI" id="CHEBI:57305"/>
        <dbReference type="ChEBI" id="CHEBI:83099"/>
        <dbReference type="ChEBI" id="CHEBI:83143"/>
        <dbReference type="EC" id="1.4.4.2"/>
    </reaction>
</comment>
<dbReference type="GO" id="GO:0009116">
    <property type="term" value="P:nucleoside metabolic process"/>
    <property type="evidence" value="ECO:0007669"/>
    <property type="project" value="InterPro"/>
</dbReference>
<dbReference type="SUPFAM" id="SSF53383">
    <property type="entry name" value="PLP-dependent transferases"/>
    <property type="match status" value="1"/>
</dbReference>
<dbReference type="InterPro" id="IPR049315">
    <property type="entry name" value="GDC-P_N"/>
</dbReference>
<evidence type="ECO:0000313" key="7">
    <source>
        <dbReference type="Proteomes" id="UP000488506"/>
    </source>
</evidence>
<comment type="function">
    <text evidence="1">The glycine cleavage system catalyzes the degradation of glycine. The P protein binds the alpha-amino group of glycine through its pyridoxal phosphate cofactor; CO(2) is released and the remaining methylamine moiety is then transferred to the lipoamide cofactor of the H protein.</text>
</comment>
<dbReference type="Gene3D" id="3.90.1150.10">
    <property type="entry name" value="Aspartate Aminotransferase, domain 1"/>
    <property type="match status" value="1"/>
</dbReference>